<feature type="domain" description="Deacetylase PdaC" evidence="3">
    <location>
        <begin position="178"/>
        <end position="261"/>
    </location>
</feature>
<comment type="caution">
    <text evidence="4">The sequence shown here is derived from an EMBL/GenBank/DDBJ whole genome shotgun (WGS) entry which is preliminary data.</text>
</comment>
<keyword evidence="1" id="KW-0732">Signal</keyword>
<feature type="signal peptide" evidence="1">
    <location>
        <begin position="1"/>
        <end position="32"/>
    </location>
</feature>
<organism evidence="4 5">
    <name type="scientific">Microscilla marina ATCC 23134</name>
    <dbReference type="NCBI Taxonomy" id="313606"/>
    <lineage>
        <taxon>Bacteria</taxon>
        <taxon>Pseudomonadati</taxon>
        <taxon>Bacteroidota</taxon>
        <taxon>Cytophagia</taxon>
        <taxon>Cytophagales</taxon>
        <taxon>Microscillaceae</taxon>
        <taxon>Microscilla</taxon>
    </lineage>
</organism>
<sequence length="375" mass="43147">MKKHQKINNMKKLFTYMMLAGCLMLVALSSQAQFKPSDFSHKILEGKINGRHKIKMLLNKRKRSKSIKNNLSGYYHYTRHRNYVILSKGTWKDNGSMLIEGGIRVKGKYIKTGAFSGRWNADQKKLIGTWTATGGTKSFPFELYETYKSGRKEAEMQWMDETTMFGEKAPRGAAVSFLYPVVKGGAVAQTINDYIQSNILRNPQERTAKFIKNYLEDKKARGFGDNYGYYEEHLTTINTNDKNILTLEYNLNGFSGGAHGYYNSSFTSFDLRTGQIIKMKDVFIPGFEGPIKQLIARQMRKDYGLKSDAPLTKLGLFKNECPLPKNFYFRPDGVAFFYNVYEIAPYVAGARTVVVPYKKLRRYIQRKSLAKKFFR</sequence>
<feature type="chain" id="PRO_5002642069" description="DUF3298 domain-containing protein" evidence="1">
    <location>
        <begin position="33"/>
        <end position="375"/>
    </location>
</feature>
<feature type="domain" description="DUF3298" evidence="2">
    <location>
        <begin position="280"/>
        <end position="358"/>
    </location>
</feature>
<evidence type="ECO:0000256" key="1">
    <source>
        <dbReference type="SAM" id="SignalP"/>
    </source>
</evidence>
<dbReference type="eggNOG" id="ENOG502Z967">
    <property type="taxonomic scope" value="Bacteria"/>
</dbReference>
<dbReference type="EMBL" id="AAWS01000075">
    <property type="protein sequence ID" value="EAY24281.1"/>
    <property type="molecule type" value="Genomic_DNA"/>
</dbReference>
<dbReference type="InterPro" id="IPR021729">
    <property type="entry name" value="DUF3298"/>
</dbReference>
<name>A1ZZC9_MICM2</name>
<evidence type="ECO:0000259" key="3">
    <source>
        <dbReference type="Pfam" id="PF13739"/>
    </source>
</evidence>
<keyword evidence="5" id="KW-1185">Reference proteome</keyword>
<evidence type="ECO:0008006" key="6">
    <source>
        <dbReference type="Google" id="ProtNLM"/>
    </source>
</evidence>
<dbReference type="InterPro" id="IPR037126">
    <property type="entry name" value="PdaC/RsiV-like_sf"/>
</dbReference>
<dbReference type="InterPro" id="IPR025303">
    <property type="entry name" value="PdaC"/>
</dbReference>
<dbReference type="AlphaFoldDB" id="A1ZZC9"/>
<reference evidence="4 5" key="1">
    <citation type="submission" date="2007-01" db="EMBL/GenBank/DDBJ databases">
        <authorList>
            <person name="Haygood M."/>
            <person name="Podell S."/>
            <person name="Anderson C."/>
            <person name="Hopkinson B."/>
            <person name="Roe K."/>
            <person name="Barbeau K."/>
            <person name="Gaasterland T."/>
            <person name="Ferriera S."/>
            <person name="Johnson J."/>
            <person name="Kravitz S."/>
            <person name="Beeson K."/>
            <person name="Sutton G."/>
            <person name="Rogers Y.-H."/>
            <person name="Friedman R."/>
            <person name="Frazier M."/>
            <person name="Venter J.C."/>
        </authorList>
    </citation>
    <scope>NUCLEOTIDE SEQUENCE [LARGE SCALE GENOMIC DNA]</scope>
    <source>
        <strain evidence="4 5">ATCC 23134</strain>
    </source>
</reference>
<evidence type="ECO:0000313" key="4">
    <source>
        <dbReference type="EMBL" id="EAY24281.1"/>
    </source>
</evidence>
<evidence type="ECO:0000313" key="5">
    <source>
        <dbReference type="Proteomes" id="UP000004095"/>
    </source>
</evidence>
<dbReference type="Gene3D" id="3.30.565.40">
    <property type="entry name" value="Fervidobacterium nodosum Rt17-B1 like"/>
    <property type="match status" value="1"/>
</dbReference>
<dbReference type="Pfam" id="PF11738">
    <property type="entry name" value="DUF3298"/>
    <property type="match status" value="1"/>
</dbReference>
<dbReference type="Pfam" id="PF13739">
    <property type="entry name" value="PdaC"/>
    <property type="match status" value="1"/>
</dbReference>
<accession>A1ZZC9</accession>
<proteinExistence type="predicted"/>
<dbReference type="Gene3D" id="3.90.640.20">
    <property type="entry name" value="Heat-shock cognate protein, ATPase"/>
    <property type="match status" value="1"/>
</dbReference>
<gene>
    <name evidence="4" type="ORF">M23134_03667</name>
</gene>
<evidence type="ECO:0000259" key="2">
    <source>
        <dbReference type="Pfam" id="PF11738"/>
    </source>
</evidence>
<dbReference type="Proteomes" id="UP000004095">
    <property type="component" value="Unassembled WGS sequence"/>
</dbReference>
<protein>
    <recommendedName>
        <fullName evidence="6">DUF3298 domain-containing protein</fullName>
    </recommendedName>
</protein>